<evidence type="ECO:0000259" key="1">
    <source>
        <dbReference type="Pfam" id="PF00376"/>
    </source>
</evidence>
<dbReference type="RefSeq" id="WP_205104328.1">
    <property type="nucleotide sequence ID" value="NZ_JACJJC010000024.1"/>
</dbReference>
<keyword evidence="2" id="KW-0238">DNA-binding</keyword>
<protein>
    <submittedName>
        <fullName evidence="2">MerR family DNA-binding transcriptional regulator</fullName>
    </submittedName>
</protein>
<dbReference type="InterPro" id="IPR000551">
    <property type="entry name" value="MerR-type_HTH_dom"/>
</dbReference>
<dbReference type="Pfam" id="PF00376">
    <property type="entry name" value="MerR"/>
    <property type="match status" value="1"/>
</dbReference>
<feature type="non-terminal residue" evidence="2">
    <location>
        <position position="37"/>
    </location>
</feature>
<evidence type="ECO:0000313" key="2">
    <source>
        <dbReference type="EMBL" id="MBM6704871.1"/>
    </source>
</evidence>
<feature type="domain" description="HTH merR-type" evidence="1">
    <location>
        <begin position="6"/>
        <end position="36"/>
    </location>
</feature>
<dbReference type="GO" id="GO:0003677">
    <property type="term" value="F:DNA binding"/>
    <property type="evidence" value="ECO:0007669"/>
    <property type="project" value="UniProtKB-KW"/>
</dbReference>
<accession>A0ABS2DU45</accession>
<dbReference type="EMBL" id="JACJJC010000024">
    <property type="protein sequence ID" value="MBM6704871.1"/>
    <property type="molecule type" value="Genomic_DNA"/>
</dbReference>
<dbReference type="Proteomes" id="UP000715095">
    <property type="component" value="Unassembled WGS sequence"/>
</dbReference>
<organism evidence="2 3">
    <name type="scientific">Sutterella massiliensis</name>
    <dbReference type="NCBI Taxonomy" id="1816689"/>
    <lineage>
        <taxon>Bacteria</taxon>
        <taxon>Pseudomonadati</taxon>
        <taxon>Pseudomonadota</taxon>
        <taxon>Betaproteobacteria</taxon>
        <taxon>Burkholderiales</taxon>
        <taxon>Sutterellaceae</taxon>
        <taxon>Sutterella</taxon>
    </lineage>
</organism>
<dbReference type="SUPFAM" id="SSF46955">
    <property type="entry name" value="Putative DNA-binding domain"/>
    <property type="match status" value="1"/>
</dbReference>
<dbReference type="Gene3D" id="1.10.1660.10">
    <property type="match status" value="1"/>
</dbReference>
<name>A0ABS2DU45_9BURK</name>
<reference evidence="2 3" key="1">
    <citation type="journal article" date="2021" name="Sci. Rep.">
        <title>The distribution of antibiotic resistance genes in chicken gut microbiota commensals.</title>
        <authorList>
            <person name="Juricova H."/>
            <person name="Matiasovicova J."/>
            <person name="Kubasova T."/>
            <person name="Cejkova D."/>
            <person name="Rychlik I."/>
        </authorList>
    </citation>
    <scope>NUCLEOTIDE SEQUENCE [LARGE SCALE GENOMIC DNA]</scope>
    <source>
        <strain evidence="2 3">An829</strain>
    </source>
</reference>
<evidence type="ECO:0000313" key="3">
    <source>
        <dbReference type="Proteomes" id="UP000715095"/>
    </source>
</evidence>
<comment type="caution">
    <text evidence="2">The sequence shown here is derived from an EMBL/GenBank/DDBJ whole genome shotgun (WGS) entry which is preliminary data.</text>
</comment>
<keyword evidence="3" id="KW-1185">Reference proteome</keyword>
<dbReference type="InterPro" id="IPR009061">
    <property type="entry name" value="DNA-bd_dom_put_sf"/>
</dbReference>
<gene>
    <name evidence="2" type="ORF">H6A60_10315</name>
</gene>
<proteinExistence type="predicted"/>
<sequence>MSRFISIGEAARTLGVSISTLRRCDAEGKLHANRTRS</sequence>